<dbReference type="CDD" id="cd09732">
    <property type="entry name" value="Csx1_III-U"/>
    <property type="match status" value="1"/>
</dbReference>
<name>A0A2V2NFD3_9EURY</name>
<accession>A0A2V2NFD3</accession>
<comment type="caution">
    <text evidence="1">The sequence shown here is derived from an EMBL/GenBank/DDBJ whole genome shotgun (WGS) entry which is preliminary data.</text>
</comment>
<dbReference type="GeneID" id="97610402"/>
<reference evidence="1 2" key="1">
    <citation type="submission" date="2018-05" db="EMBL/GenBank/DDBJ databases">
        <title>Draft genome of Methanospirillum stamsii Pt1.</title>
        <authorList>
            <person name="Dueholm M.S."/>
            <person name="Nielsen P.H."/>
            <person name="Bakmann L.F."/>
            <person name="Otzen D.E."/>
        </authorList>
    </citation>
    <scope>NUCLEOTIDE SEQUENCE [LARGE SCALE GENOMIC DNA]</scope>
    <source>
        <strain evidence="1 2">Pt1</strain>
    </source>
</reference>
<evidence type="ECO:0000313" key="2">
    <source>
        <dbReference type="Proteomes" id="UP000245934"/>
    </source>
</evidence>
<protein>
    <recommendedName>
        <fullName evidence="3">TIGR02221 family CRISPR-associated protein</fullName>
    </recommendedName>
</protein>
<evidence type="ECO:0008006" key="3">
    <source>
        <dbReference type="Google" id="ProtNLM"/>
    </source>
</evidence>
<dbReference type="Proteomes" id="UP000245934">
    <property type="component" value="Unassembled WGS sequence"/>
</dbReference>
<dbReference type="OrthoDB" id="116435at2157"/>
<proteinExistence type="predicted"/>
<gene>
    <name evidence="1" type="ORF">DLD82_00185</name>
</gene>
<organism evidence="1 2">
    <name type="scientific">Methanospirillum stamsii</name>
    <dbReference type="NCBI Taxonomy" id="1277351"/>
    <lineage>
        <taxon>Archaea</taxon>
        <taxon>Methanobacteriati</taxon>
        <taxon>Methanobacteriota</taxon>
        <taxon>Stenosarchaea group</taxon>
        <taxon>Methanomicrobia</taxon>
        <taxon>Methanomicrobiales</taxon>
        <taxon>Methanospirillaceae</taxon>
        <taxon>Methanospirillum</taxon>
    </lineage>
</organism>
<dbReference type="EMBL" id="QGMZ01000001">
    <property type="protein sequence ID" value="PWR76266.1"/>
    <property type="molecule type" value="Genomic_DNA"/>
</dbReference>
<evidence type="ECO:0000313" key="1">
    <source>
        <dbReference type="EMBL" id="PWR76266.1"/>
    </source>
</evidence>
<dbReference type="AlphaFoldDB" id="A0A2V2NFD3"/>
<keyword evidence="2" id="KW-1185">Reference proteome</keyword>
<sequence length="409" mass="46438">MNQMRCISFAGQGSLKKRRYCRDTTCIETDIVQEAIYHLYHPEDITLLLSDPAAAGLASLLESRNIPVKKTWIPYGTDETQLFEIFSTMCNAVHEKEEVMFDITSGCHSLPFMTFLAASYLKSVHNVRISGIIYAPEVQDDGFCRFVDLKPMMEIPDWIAGVRAVTSYVDAEPVYTLFNNLQGTIHRSGTEKNPPVRLTGFATLLKQFSDSVRLARPVEALYAASGIVRDIDEVNEELERFAPTLIPVLAAARDLSGMAAEPEPDRCSFAYVEKQIVLISFQIEKGLYLQAVTLAREVLITLLMILMDLETLWRDADIRHQVSRTLTGGGLLMQQKLFEKTKYSDILTKYPDWKEMVLIWVRISDLRNNLAHCGMNLRNDSVRSIRKRASDILPDLERFMVLCKALKKI</sequence>
<dbReference type="SUPFAM" id="SSF160980">
    <property type="entry name" value="SSO1389-like"/>
    <property type="match status" value="1"/>
</dbReference>
<dbReference type="RefSeq" id="WP_109939085.1">
    <property type="nucleotide sequence ID" value="NZ_CP176366.1"/>
</dbReference>